<dbReference type="Proteomes" id="UP001163823">
    <property type="component" value="Chromosome 2"/>
</dbReference>
<comment type="caution">
    <text evidence="1">The sequence shown here is derived from an EMBL/GenBank/DDBJ whole genome shotgun (WGS) entry which is preliminary data.</text>
</comment>
<evidence type="ECO:0000313" key="2">
    <source>
        <dbReference type="Proteomes" id="UP001163823"/>
    </source>
</evidence>
<dbReference type="EMBL" id="JARAOO010000002">
    <property type="protein sequence ID" value="KAJ7979714.1"/>
    <property type="molecule type" value="Genomic_DNA"/>
</dbReference>
<dbReference type="KEGG" id="qsa:O6P43_003080"/>
<name>A0AAD7QDW2_QUISA</name>
<keyword evidence="2" id="KW-1185">Reference proteome</keyword>
<dbReference type="AlphaFoldDB" id="A0AAD7QDW2"/>
<evidence type="ECO:0000313" key="1">
    <source>
        <dbReference type="EMBL" id="KAJ7979714.1"/>
    </source>
</evidence>
<dbReference type="InterPro" id="IPR019138">
    <property type="entry name" value="De-etiolated_protein_1_Det1"/>
</dbReference>
<dbReference type="PANTHER" id="PTHR13374:SF3">
    <property type="entry name" value="DET1 HOMOLOG"/>
    <property type="match status" value="1"/>
</dbReference>
<dbReference type="GO" id="GO:0031625">
    <property type="term" value="F:ubiquitin protein ligase binding"/>
    <property type="evidence" value="ECO:0007669"/>
    <property type="project" value="TreeGrafter"/>
</dbReference>
<dbReference type="PANTHER" id="PTHR13374">
    <property type="entry name" value="DET1 HOMOLOG DE-ETIOLATED-1 HOMOLOG"/>
    <property type="match status" value="1"/>
</dbReference>
<reference evidence="1" key="1">
    <citation type="journal article" date="2023" name="Science">
        <title>Elucidation of the pathway for biosynthesis of saponin adjuvants from the soapbark tree.</title>
        <authorList>
            <person name="Reed J."/>
            <person name="Orme A."/>
            <person name="El-Demerdash A."/>
            <person name="Owen C."/>
            <person name="Martin L.B.B."/>
            <person name="Misra R.C."/>
            <person name="Kikuchi S."/>
            <person name="Rejzek M."/>
            <person name="Martin A.C."/>
            <person name="Harkess A."/>
            <person name="Leebens-Mack J."/>
            <person name="Louveau T."/>
            <person name="Stephenson M.J."/>
            <person name="Osbourn A."/>
        </authorList>
    </citation>
    <scope>NUCLEOTIDE SEQUENCE</scope>
    <source>
        <strain evidence="1">S10</strain>
    </source>
</reference>
<proteinExistence type="predicted"/>
<dbReference type="GO" id="GO:1990756">
    <property type="term" value="F:ubiquitin-like ligase-substrate adaptor activity"/>
    <property type="evidence" value="ECO:0007669"/>
    <property type="project" value="TreeGrafter"/>
</dbReference>
<organism evidence="1 2">
    <name type="scientific">Quillaja saponaria</name>
    <name type="common">Soap bark tree</name>
    <dbReference type="NCBI Taxonomy" id="32244"/>
    <lineage>
        <taxon>Eukaryota</taxon>
        <taxon>Viridiplantae</taxon>
        <taxon>Streptophyta</taxon>
        <taxon>Embryophyta</taxon>
        <taxon>Tracheophyta</taxon>
        <taxon>Spermatophyta</taxon>
        <taxon>Magnoliopsida</taxon>
        <taxon>eudicotyledons</taxon>
        <taxon>Gunneridae</taxon>
        <taxon>Pentapetalae</taxon>
        <taxon>rosids</taxon>
        <taxon>fabids</taxon>
        <taxon>Fabales</taxon>
        <taxon>Quillajaceae</taxon>
        <taxon>Quillaja</taxon>
    </lineage>
</organism>
<dbReference type="GO" id="GO:0032436">
    <property type="term" value="P:positive regulation of proteasomal ubiquitin-dependent protein catabolic process"/>
    <property type="evidence" value="ECO:0007669"/>
    <property type="project" value="TreeGrafter"/>
</dbReference>
<dbReference type="GO" id="GO:0005634">
    <property type="term" value="C:nucleus"/>
    <property type="evidence" value="ECO:0007669"/>
    <property type="project" value="TreeGrafter"/>
</dbReference>
<dbReference type="Pfam" id="PF09737">
    <property type="entry name" value="Det1"/>
    <property type="match status" value="1"/>
</dbReference>
<accession>A0AAD7QDW2</accession>
<dbReference type="GO" id="GO:0016567">
    <property type="term" value="P:protein ubiquitination"/>
    <property type="evidence" value="ECO:0007669"/>
    <property type="project" value="TreeGrafter"/>
</dbReference>
<sequence length="262" mass="30176">MTCFGIVSCGSLLNKPELNFIFAGHYAWRSYENLVPSCTIYEVECPDHSFCKFTEDGQYLISFSRNHVHLIVYRPTWLSFSCREEDCDKPDLPSKAKRSRQGVPSIEKTTFHLARLEDGVVLDEKYTFPKLEILGSLVDVRAIGAFCREDDELFLNSNAQCMVFSDKSKLHQLPGNHVEYTSHQTQPILENSFLSGIKQRLLSFIFQDIWNEEADGSLRVHCLKKKFYFHLQAYVDLIIWKVQFLDRHHLLIKVGSVDGGVS</sequence>
<gene>
    <name evidence="1" type="ORF">O6P43_003080</name>
</gene>
<protein>
    <submittedName>
        <fullName evidence="1">Light-mediated development protein DET1</fullName>
    </submittedName>
</protein>
<dbReference type="GO" id="GO:0031461">
    <property type="term" value="C:cullin-RING ubiquitin ligase complex"/>
    <property type="evidence" value="ECO:0007669"/>
    <property type="project" value="TreeGrafter"/>
</dbReference>